<dbReference type="Gene3D" id="3.40.50.720">
    <property type="entry name" value="NAD(P)-binding Rossmann-like Domain"/>
    <property type="match status" value="1"/>
</dbReference>
<keyword evidence="3" id="KW-0560">Oxidoreductase</keyword>
<dbReference type="Pfam" id="PF03807">
    <property type="entry name" value="F420_oxidored"/>
    <property type="match status" value="1"/>
</dbReference>
<reference evidence="6" key="1">
    <citation type="journal article" date="2020" name="Stud. Mycol.">
        <title>101 Dothideomycetes genomes: a test case for predicting lifestyles and emergence of pathogens.</title>
        <authorList>
            <person name="Haridas S."/>
            <person name="Albert R."/>
            <person name="Binder M."/>
            <person name="Bloem J."/>
            <person name="Labutti K."/>
            <person name="Salamov A."/>
            <person name="Andreopoulos B."/>
            <person name="Baker S."/>
            <person name="Barry K."/>
            <person name="Bills G."/>
            <person name="Bluhm B."/>
            <person name="Cannon C."/>
            <person name="Castanera R."/>
            <person name="Culley D."/>
            <person name="Daum C."/>
            <person name="Ezra D."/>
            <person name="Gonzalez J."/>
            <person name="Henrissat B."/>
            <person name="Kuo A."/>
            <person name="Liang C."/>
            <person name="Lipzen A."/>
            <person name="Lutzoni F."/>
            <person name="Magnuson J."/>
            <person name="Mondo S."/>
            <person name="Nolan M."/>
            <person name="Ohm R."/>
            <person name="Pangilinan J."/>
            <person name="Park H.-J."/>
            <person name="Ramirez L."/>
            <person name="Alfaro M."/>
            <person name="Sun H."/>
            <person name="Tritt A."/>
            <person name="Yoshinaga Y."/>
            <person name="Zwiers L.-H."/>
            <person name="Turgeon B."/>
            <person name="Goodwin S."/>
            <person name="Spatafora J."/>
            <person name="Crous P."/>
            <person name="Grigoriev I."/>
        </authorList>
    </citation>
    <scope>NUCLEOTIDE SEQUENCE</scope>
    <source>
        <strain evidence="6">Tuck. ex Michener</strain>
    </source>
</reference>
<dbReference type="InterPro" id="IPR029036">
    <property type="entry name" value="P5CR_dimer"/>
</dbReference>
<name>A0A6A6GYC5_VIRVR</name>
<evidence type="ECO:0000256" key="2">
    <source>
        <dbReference type="ARBA" id="ARBA00022857"/>
    </source>
</evidence>
<evidence type="ECO:0000313" key="7">
    <source>
        <dbReference type="Proteomes" id="UP000800092"/>
    </source>
</evidence>
<accession>A0A6A6GYC5</accession>
<dbReference type="Proteomes" id="UP000800092">
    <property type="component" value="Unassembled WGS sequence"/>
</dbReference>
<dbReference type="PIRSF" id="PIRSF000193">
    <property type="entry name" value="Pyrrol-5-carb_rd"/>
    <property type="match status" value="1"/>
</dbReference>
<dbReference type="Gene3D" id="1.10.3730.10">
    <property type="entry name" value="ProC C-terminal domain-like"/>
    <property type="match status" value="1"/>
</dbReference>
<organism evidence="6 7">
    <name type="scientific">Viridothelium virens</name>
    <name type="common">Speckled blister lichen</name>
    <name type="synonym">Trypethelium virens</name>
    <dbReference type="NCBI Taxonomy" id="1048519"/>
    <lineage>
        <taxon>Eukaryota</taxon>
        <taxon>Fungi</taxon>
        <taxon>Dikarya</taxon>
        <taxon>Ascomycota</taxon>
        <taxon>Pezizomycotina</taxon>
        <taxon>Dothideomycetes</taxon>
        <taxon>Dothideomycetes incertae sedis</taxon>
        <taxon>Trypetheliales</taxon>
        <taxon>Trypetheliaceae</taxon>
        <taxon>Viridothelium</taxon>
    </lineage>
</organism>
<dbReference type="EMBL" id="ML991836">
    <property type="protein sequence ID" value="KAF2230755.1"/>
    <property type="molecule type" value="Genomic_DNA"/>
</dbReference>
<dbReference type="HAMAP" id="MF_01925">
    <property type="entry name" value="P5C_reductase"/>
    <property type="match status" value="1"/>
</dbReference>
<evidence type="ECO:0000256" key="3">
    <source>
        <dbReference type="ARBA" id="ARBA00023002"/>
    </source>
</evidence>
<dbReference type="SUPFAM" id="SSF51735">
    <property type="entry name" value="NAD(P)-binding Rossmann-fold domains"/>
    <property type="match status" value="1"/>
</dbReference>
<proteinExistence type="inferred from homology"/>
<feature type="domain" description="Pyrroline-5-carboxylate reductase dimerisation" evidence="5">
    <location>
        <begin position="184"/>
        <end position="287"/>
    </location>
</feature>
<keyword evidence="7" id="KW-1185">Reference proteome</keyword>
<evidence type="ECO:0000256" key="1">
    <source>
        <dbReference type="ARBA" id="ARBA00005525"/>
    </source>
</evidence>
<dbReference type="PANTHER" id="PTHR11645">
    <property type="entry name" value="PYRROLINE-5-CARBOXYLATE REDUCTASE"/>
    <property type="match status" value="1"/>
</dbReference>
<protein>
    <submittedName>
        <fullName evidence="6">Pyrroline-5-carboxylate reductase</fullName>
    </submittedName>
</protein>
<dbReference type="InterPro" id="IPR036291">
    <property type="entry name" value="NAD(P)-bd_dom_sf"/>
</dbReference>
<dbReference type="GO" id="GO:0055129">
    <property type="term" value="P:L-proline biosynthetic process"/>
    <property type="evidence" value="ECO:0007669"/>
    <property type="project" value="TreeGrafter"/>
</dbReference>
<dbReference type="InterPro" id="IPR028939">
    <property type="entry name" value="P5C_Rdtase_cat_N"/>
</dbReference>
<sequence length="290" mass="30228">MDELEIVVLGCGSIGTALLQGLLKKGNPRYTYVAHVNTALSAERIESELESEARQRVVITYGQDKIVHAVANADVVLLGVQPQTLPKLLDSQGLVDTLQDKTIISMLAGVSVSQILDMLVAKSTSTGRANREAFTVARIIPTLGATRGNSVTLLAEPSESDTADRFRRVEKILSQCGSVIRVEESVMNSATAIGAVVHALAIVAVDSVTDASVAAGVPRSVAAAIASQSLNSASGLLSGKDRMLPEHLKAAMSTPGGITLNAVVDLDDSARSGIAAAVKAAVKYANRMND</sequence>
<dbReference type="GO" id="GO:0004735">
    <property type="term" value="F:pyrroline-5-carboxylate reductase activity"/>
    <property type="evidence" value="ECO:0007669"/>
    <property type="project" value="InterPro"/>
</dbReference>
<dbReference type="InterPro" id="IPR000304">
    <property type="entry name" value="Pyrroline-COOH_reductase"/>
</dbReference>
<evidence type="ECO:0000259" key="5">
    <source>
        <dbReference type="Pfam" id="PF14748"/>
    </source>
</evidence>
<dbReference type="InterPro" id="IPR008927">
    <property type="entry name" value="6-PGluconate_DH-like_C_sf"/>
</dbReference>
<evidence type="ECO:0000313" key="6">
    <source>
        <dbReference type="EMBL" id="KAF2230755.1"/>
    </source>
</evidence>
<dbReference type="OrthoDB" id="10263291at2759"/>
<feature type="domain" description="Pyrroline-5-carboxylate reductase catalytic N-terminal" evidence="4">
    <location>
        <begin position="6"/>
        <end position="109"/>
    </location>
</feature>
<dbReference type="SUPFAM" id="SSF48179">
    <property type="entry name" value="6-phosphogluconate dehydrogenase C-terminal domain-like"/>
    <property type="match status" value="1"/>
</dbReference>
<comment type="similarity">
    <text evidence="1">Belongs to the pyrroline-5-carboxylate reductase family.</text>
</comment>
<dbReference type="Pfam" id="PF14748">
    <property type="entry name" value="P5CR_dimer"/>
    <property type="match status" value="1"/>
</dbReference>
<dbReference type="PANTHER" id="PTHR11645:SF0">
    <property type="entry name" value="PYRROLINE-5-CARBOXYLATE REDUCTASE 3"/>
    <property type="match status" value="1"/>
</dbReference>
<evidence type="ECO:0000259" key="4">
    <source>
        <dbReference type="Pfam" id="PF03807"/>
    </source>
</evidence>
<keyword evidence="2" id="KW-0521">NADP</keyword>
<gene>
    <name evidence="6" type="ORF">EV356DRAFT_579769</name>
</gene>
<dbReference type="AlphaFoldDB" id="A0A6A6GYC5"/>